<evidence type="ECO:0008006" key="4">
    <source>
        <dbReference type="Google" id="ProtNLM"/>
    </source>
</evidence>
<evidence type="ECO:0000256" key="1">
    <source>
        <dbReference type="SAM" id="SignalP"/>
    </source>
</evidence>
<dbReference type="EMBL" id="JAEKLZ010000117">
    <property type="protein sequence ID" value="MBW8724557.1"/>
    <property type="molecule type" value="Genomic_DNA"/>
</dbReference>
<accession>A0A952FGQ0</accession>
<name>A0A952FGQ0_9PROT</name>
<feature type="signal peptide" evidence="1">
    <location>
        <begin position="1"/>
        <end position="23"/>
    </location>
</feature>
<gene>
    <name evidence="2" type="ORF">JF625_05300</name>
</gene>
<proteinExistence type="predicted"/>
<reference evidence="2" key="1">
    <citation type="submission" date="2020-06" db="EMBL/GenBank/DDBJ databases">
        <title>Stable isotope informed genome-resolved metagenomics uncovers potential trophic interactions in rhizosphere soil.</title>
        <authorList>
            <person name="Starr E.P."/>
            <person name="Shi S."/>
            <person name="Blazewicz S.J."/>
            <person name="Koch B.J."/>
            <person name="Probst A.J."/>
            <person name="Hungate B.A."/>
            <person name="Pett-Ridge J."/>
            <person name="Firestone M.K."/>
            <person name="Banfield J.F."/>
        </authorList>
    </citation>
    <scope>NUCLEOTIDE SEQUENCE</scope>
    <source>
        <strain evidence="2">YM_69_17</strain>
    </source>
</reference>
<keyword evidence="1" id="KW-0732">Signal</keyword>
<evidence type="ECO:0000313" key="2">
    <source>
        <dbReference type="EMBL" id="MBW8724557.1"/>
    </source>
</evidence>
<evidence type="ECO:0000313" key="3">
    <source>
        <dbReference type="Proteomes" id="UP000700706"/>
    </source>
</evidence>
<dbReference type="Proteomes" id="UP000700706">
    <property type="component" value="Unassembled WGS sequence"/>
</dbReference>
<feature type="chain" id="PRO_5037429401" description="SH3b domain-containing protein" evidence="1">
    <location>
        <begin position="24"/>
        <end position="168"/>
    </location>
</feature>
<comment type="caution">
    <text evidence="2">The sequence shown here is derived from an EMBL/GenBank/DDBJ whole genome shotgun (WGS) entry which is preliminary data.</text>
</comment>
<dbReference type="Gene3D" id="2.30.30.40">
    <property type="entry name" value="SH3 Domains"/>
    <property type="match status" value="1"/>
</dbReference>
<dbReference type="InterPro" id="IPR010466">
    <property type="entry name" value="DUF1058"/>
</dbReference>
<dbReference type="AlphaFoldDB" id="A0A952FGQ0"/>
<sequence>MRRSITALVLALIAAAPPLAAHAAGSGQPVPRFVSLRSDEVNLRTGPGERYPVEWVVSKKGLPVEVVAEFDTWRRVRDWEGIEGWVHQALLTRRRTLVVTGKEDQPIYNEPGEGSGVMAKAEPGVLGSLLRCPGDGAQADWCYVDLKGYRGWMRRASFWGAYPGEKVE</sequence>
<dbReference type="Pfam" id="PF06347">
    <property type="entry name" value="SH3_4"/>
    <property type="match status" value="2"/>
</dbReference>
<organism evidence="2 3">
    <name type="scientific">Inquilinus limosus</name>
    <dbReference type="NCBI Taxonomy" id="171674"/>
    <lineage>
        <taxon>Bacteria</taxon>
        <taxon>Pseudomonadati</taxon>
        <taxon>Pseudomonadota</taxon>
        <taxon>Alphaproteobacteria</taxon>
        <taxon>Rhodospirillales</taxon>
        <taxon>Rhodospirillaceae</taxon>
        <taxon>Inquilinus</taxon>
    </lineage>
</organism>
<protein>
    <recommendedName>
        <fullName evidence="4">SH3b domain-containing protein</fullName>
    </recommendedName>
</protein>